<dbReference type="Proteomes" id="UP000796761">
    <property type="component" value="Unassembled WGS sequence"/>
</dbReference>
<feature type="region of interest" description="Disordered" evidence="3">
    <location>
        <begin position="42"/>
        <end position="132"/>
    </location>
</feature>
<reference evidence="4" key="1">
    <citation type="submission" date="2019-04" db="EMBL/GenBank/DDBJ databases">
        <title>Genome assembly of Zosterops borbonicus 15179.</title>
        <authorList>
            <person name="Leroy T."/>
            <person name="Anselmetti Y."/>
            <person name="Tilak M.-K."/>
            <person name="Nabholz B."/>
        </authorList>
    </citation>
    <scope>NUCLEOTIDE SEQUENCE</scope>
    <source>
        <strain evidence="4">HGM_15179</strain>
        <tissue evidence="4">Muscle</tissue>
    </source>
</reference>
<keyword evidence="2" id="KW-0964">Secreted</keyword>
<dbReference type="PANTHER" id="PTHR24023">
    <property type="entry name" value="COLLAGEN ALPHA"/>
    <property type="match status" value="1"/>
</dbReference>
<evidence type="ECO:0000256" key="3">
    <source>
        <dbReference type="SAM" id="MobiDB-lite"/>
    </source>
</evidence>
<gene>
    <name evidence="4" type="ORF">HGM15179_019858</name>
</gene>
<feature type="non-terminal residue" evidence="4">
    <location>
        <position position="406"/>
    </location>
</feature>
<dbReference type="OrthoDB" id="196393at2759"/>
<dbReference type="GO" id="GO:0005615">
    <property type="term" value="C:extracellular space"/>
    <property type="evidence" value="ECO:0007669"/>
    <property type="project" value="TreeGrafter"/>
</dbReference>
<evidence type="ECO:0000256" key="1">
    <source>
        <dbReference type="ARBA" id="ARBA00004498"/>
    </source>
</evidence>
<sequence>HIQALIIQGELSRFGIPPKREGKIPWNNGFLGLMVFQGEMGAPGAHGDKGEKGEPGIGFRGPIGQAGPPGLKGEPGPPGPPGAQGIQGIRGNAGIPGSQGDTGAPGVPGIPGQKGIPGTPGPKGNKVSATFPGKQKPWDGNGINPCLLLAPHPLSHPIPPSLPSSCGSPEREQQKIHGIESSWDFNPGQTNQELCCGVSLLRVAPLEFSVFQGEVGVGAAGPRGPRGFPGPRGDEGIVGMRGPPGMMGDRGLLGPKGERGIKGEAGSKGMMGLFGSRGPVGQKEQLENLKDFKRAELWELFHGEKGDVGISIFQEGRMWEGVGRGFGNSELLPKVRVPRGFAGKAVWISGFGIMEKIPLCEDRETLTQNSQKNYGWPIPGSVQGQIGQGLEHPGIVGNVPALGIGT</sequence>
<comment type="subcellular location">
    <subcellularLocation>
        <location evidence="1">Secreted</location>
        <location evidence="1">Extracellular space</location>
        <location evidence="1">Extracellular matrix</location>
    </subcellularLocation>
</comment>
<name>A0A8K1DAP6_9PASS</name>
<keyword evidence="5" id="KW-1185">Reference proteome</keyword>
<dbReference type="EMBL" id="SWJQ01001872">
    <property type="protein sequence ID" value="TRZ07249.1"/>
    <property type="molecule type" value="Genomic_DNA"/>
</dbReference>
<keyword evidence="2" id="KW-0272">Extracellular matrix</keyword>
<accession>A0A8K1DAP6</accession>
<proteinExistence type="predicted"/>
<evidence type="ECO:0000256" key="2">
    <source>
        <dbReference type="ARBA" id="ARBA00022530"/>
    </source>
</evidence>
<dbReference type="PANTHER" id="PTHR24023:SF1082">
    <property type="entry name" value="COLLAGEN TRIPLE HELIX REPEAT"/>
    <property type="match status" value="1"/>
</dbReference>
<dbReference type="GO" id="GO:0031012">
    <property type="term" value="C:extracellular matrix"/>
    <property type="evidence" value="ECO:0007669"/>
    <property type="project" value="TreeGrafter"/>
</dbReference>
<evidence type="ECO:0000313" key="5">
    <source>
        <dbReference type="Proteomes" id="UP000796761"/>
    </source>
</evidence>
<dbReference type="Pfam" id="PF01391">
    <property type="entry name" value="Collagen"/>
    <property type="match status" value="2"/>
</dbReference>
<protein>
    <submittedName>
        <fullName evidence="4">Uncharacterized protein</fullName>
    </submittedName>
</protein>
<dbReference type="InterPro" id="IPR050149">
    <property type="entry name" value="Collagen_superfamily"/>
</dbReference>
<dbReference type="InterPro" id="IPR008160">
    <property type="entry name" value="Collagen"/>
</dbReference>
<comment type="caution">
    <text evidence="4">The sequence shown here is derived from an EMBL/GenBank/DDBJ whole genome shotgun (WGS) entry which is preliminary data.</text>
</comment>
<dbReference type="AlphaFoldDB" id="A0A8K1DAP6"/>
<organism evidence="4 5">
    <name type="scientific">Zosterops borbonicus</name>
    <dbReference type="NCBI Taxonomy" id="364589"/>
    <lineage>
        <taxon>Eukaryota</taxon>
        <taxon>Metazoa</taxon>
        <taxon>Chordata</taxon>
        <taxon>Craniata</taxon>
        <taxon>Vertebrata</taxon>
        <taxon>Euteleostomi</taxon>
        <taxon>Archelosauria</taxon>
        <taxon>Archosauria</taxon>
        <taxon>Dinosauria</taxon>
        <taxon>Saurischia</taxon>
        <taxon>Theropoda</taxon>
        <taxon>Coelurosauria</taxon>
        <taxon>Aves</taxon>
        <taxon>Neognathae</taxon>
        <taxon>Neoaves</taxon>
        <taxon>Telluraves</taxon>
        <taxon>Australaves</taxon>
        <taxon>Passeriformes</taxon>
        <taxon>Sylvioidea</taxon>
        <taxon>Zosteropidae</taxon>
        <taxon>Zosterops</taxon>
    </lineage>
</organism>
<evidence type="ECO:0000313" key="4">
    <source>
        <dbReference type="EMBL" id="TRZ07249.1"/>
    </source>
</evidence>